<organism evidence="1 2">
    <name type="scientific">Anoxybacteroides rupiense</name>
    <dbReference type="NCBI Taxonomy" id="311460"/>
    <lineage>
        <taxon>Bacteria</taxon>
        <taxon>Bacillati</taxon>
        <taxon>Bacillota</taxon>
        <taxon>Bacilli</taxon>
        <taxon>Bacillales</taxon>
        <taxon>Anoxybacillaceae</taxon>
        <taxon>Anoxybacteroides</taxon>
    </lineage>
</organism>
<evidence type="ECO:0000313" key="2">
    <source>
        <dbReference type="Proteomes" id="UP001213979"/>
    </source>
</evidence>
<sequence length="46" mass="5338">MKKYRMIGQHSASFLEQECDVVREGHAKSLQLASKRLADYDRKAKN</sequence>
<dbReference type="EMBL" id="JAQOTG010000019">
    <property type="protein sequence ID" value="MDE8565221.1"/>
    <property type="molecule type" value="Genomic_DNA"/>
</dbReference>
<reference evidence="1 2" key="1">
    <citation type="submission" date="2023-01" db="EMBL/GenBank/DDBJ databases">
        <title>Genome-based reclassification of Anoxybacillus geothermalis as a later heterotypic synonym of Anoxybacillus rupiensis.</title>
        <authorList>
            <person name="Inan Bektas K."/>
            <person name="Canakci S."/>
            <person name="Belduz A.A."/>
            <person name="Guler H.H."/>
        </authorList>
    </citation>
    <scope>NUCLEOTIDE SEQUENCE [LARGE SCALE GENOMIC DNA]</scope>
    <source>
        <strain evidence="1 2">DSM 17127</strain>
    </source>
</reference>
<comment type="caution">
    <text evidence="1">The sequence shown here is derived from an EMBL/GenBank/DDBJ whole genome shotgun (WGS) entry which is preliminary data.</text>
</comment>
<gene>
    <name evidence="1" type="ORF">PNH38_15285</name>
</gene>
<proteinExistence type="predicted"/>
<keyword evidence="2" id="KW-1185">Reference proteome</keyword>
<evidence type="ECO:0000313" key="1">
    <source>
        <dbReference type="EMBL" id="MDE8565221.1"/>
    </source>
</evidence>
<accession>A0ABT5W7B3</accession>
<dbReference type="Proteomes" id="UP001213979">
    <property type="component" value="Unassembled WGS sequence"/>
</dbReference>
<protein>
    <submittedName>
        <fullName evidence="1">Uncharacterized protein</fullName>
    </submittedName>
</protein>
<name>A0ABT5W7B3_9BACL</name>